<evidence type="ECO:0000256" key="1">
    <source>
        <dbReference type="ARBA" id="ARBA00004651"/>
    </source>
</evidence>
<evidence type="ECO:0000256" key="5">
    <source>
        <dbReference type="ARBA" id="ARBA00023136"/>
    </source>
</evidence>
<reference evidence="8" key="1">
    <citation type="submission" date="2025-08" db="UniProtKB">
        <authorList>
            <consortium name="RefSeq"/>
        </authorList>
    </citation>
    <scope>IDENTIFICATION</scope>
    <source>
        <tissue evidence="8">Total insect</tissue>
    </source>
</reference>
<comment type="subcellular location">
    <subcellularLocation>
        <location evidence="1">Cell membrane</location>
        <topology evidence="1">Multi-pass membrane protein</topology>
    </subcellularLocation>
</comment>
<keyword evidence="3 6" id="KW-0812">Transmembrane</keyword>
<dbReference type="KEGG" id="tpal:117652610"/>
<dbReference type="GO" id="GO:0005886">
    <property type="term" value="C:plasma membrane"/>
    <property type="evidence" value="ECO:0007669"/>
    <property type="project" value="UniProtKB-SubCell"/>
</dbReference>
<dbReference type="InParanoid" id="A0A6P9A7M5"/>
<dbReference type="Proteomes" id="UP000515158">
    <property type="component" value="Unplaced"/>
</dbReference>
<evidence type="ECO:0000256" key="3">
    <source>
        <dbReference type="ARBA" id="ARBA00022692"/>
    </source>
</evidence>
<sequence length="265" mass="29302">MALWMQPALLHGTCYLLLGTFFWNIGCRLLAIVAQNQAASMIDDFQVRVAWRPVAVGPAGRLQALTPRRRPLPLGPVGLTGPDVTCFVDVLQRLGLAGLRLHRRIWLGMVKVMYGLSVVWGRTQAVLLGTFFVVGVSCSFQLTHMVAVRSADDTTIWLSIAVLVAVLAVASICSSAQILTDAIRVPTRMQLFRLSFLVKDEETTTEIKQFLEEIFLEHPKMSICRLGVLSKSSIVYIFALANTYIVVLSQFALSIETTTTNFDEA</sequence>
<gene>
    <name evidence="8" type="primary">LOC117652610</name>
</gene>
<keyword evidence="7" id="KW-1185">Reference proteome</keyword>
<feature type="transmembrane region" description="Helical" evidence="6">
    <location>
        <begin position="112"/>
        <end position="136"/>
    </location>
</feature>
<feature type="transmembrane region" description="Helical" evidence="6">
    <location>
        <begin position="234"/>
        <end position="253"/>
    </location>
</feature>
<dbReference type="GO" id="GO:0050909">
    <property type="term" value="P:sensory perception of taste"/>
    <property type="evidence" value="ECO:0007669"/>
    <property type="project" value="InterPro"/>
</dbReference>
<evidence type="ECO:0000256" key="6">
    <source>
        <dbReference type="SAM" id="Phobius"/>
    </source>
</evidence>
<keyword evidence="5 6" id="KW-0472">Membrane</keyword>
<protein>
    <submittedName>
        <fullName evidence="8">Uncharacterized protein LOC117652610 isoform X1</fullName>
    </submittedName>
</protein>
<evidence type="ECO:0000313" key="7">
    <source>
        <dbReference type="Proteomes" id="UP000515158"/>
    </source>
</evidence>
<proteinExistence type="predicted"/>
<organism evidence="8">
    <name type="scientific">Thrips palmi</name>
    <name type="common">Melon thrips</name>
    <dbReference type="NCBI Taxonomy" id="161013"/>
    <lineage>
        <taxon>Eukaryota</taxon>
        <taxon>Metazoa</taxon>
        <taxon>Ecdysozoa</taxon>
        <taxon>Arthropoda</taxon>
        <taxon>Hexapoda</taxon>
        <taxon>Insecta</taxon>
        <taxon>Pterygota</taxon>
        <taxon>Neoptera</taxon>
        <taxon>Paraneoptera</taxon>
        <taxon>Thysanoptera</taxon>
        <taxon>Terebrantia</taxon>
        <taxon>Thripoidea</taxon>
        <taxon>Thripidae</taxon>
        <taxon>Thrips</taxon>
    </lineage>
</organism>
<name>A0A6P9A7M5_THRPL</name>
<feature type="transmembrane region" description="Helical" evidence="6">
    <location>
        <begin position="15"/>
        <end position="34"/>
    </location>
</feature>
<dbReference type="RefSeq" id="XP_034253550.1">
    <property type="nucleotide sequence ID" value="XM_034397659.1"/>
</dbReference>
<keyword evidence="2" id="KW-1003">Cell membrane</keyword>
<evidence type="ECO:0000256" key="4">
    <source>
        <dbReference type="ARBA" id="ARBA00022989"/>
    </source>
</evidence>
<evidence type="ECO:0000256" key="2">
    <source>
        <dbReference type="ARBA" id="ARBA00022475"/>
    </source>
</evidence>
<keyword evidence="4 6" id="KW-1133">Transmembrane helix</keyword>
<dbReference type="InterPro" id="IPR013604">
    <property type="entry name" value="7TM_chemorcpt"/>
</dbReference>
<dbReference type="AlphaFoldDB" id="A0A6P9A7M5"/>
<accession>A0A6P9A7M5</accession>
<feature type="transmembrane region" description="Helical" evidence="6">
    <location>
        <begin position="156"/>
        <end position="179"/>
    </location>
</feature>
<dbReference type="GeneID" id="117652610"/>
<evidence type="ECO:0000313" key="8">
    <source>
        <dbReference type="RefSeq" id="XP_034253550.1"/>
    </source>
</evidence>
<dbReference type="Pfam" id="PF08395">
    <property type="entry name" value="7tm_7"/>
    <property type="match status" value="1"/>
</dbReference>